<dbReference type="InterPro" id="IPR009091">
    <property type="entry name" value="RCC1/BLIP-II"/>
</dbReference>
<evidence type="ECO:0000313" key="3">
    <source>
        <dbReference type="Proteomes" id="UP000034883"/>
    </source>
</evidence>
<protein>
    <submittedName>
        <fullName evidence="2">BNR repeat domain protein</fullName>
    </submittedName>
</protein>
<dbReference type="GO" id="GO:0005737">
    <property type="term" value="C:cytoplasm"/>
    <property type="evidence" value="ECO:0007669"/>
    <property type="project" value="TreeGrafter"/>
</dbReference>
<dbReference type="Pfam" id="PF00415">
    <property type="entry name" value="RCC1"/>
    <property type="match status" value="2"/>
</dbReference>
<dbReference type="SUPFAM" id="SSF50985">
    <property type="entry name" value="RCC1/BLIP-II"/>
    <property type="match status" value="2"/>
</dbReference>
<dbReference type="AlphaFoldDB" id="A0A0F6SG88"/>
<dbReference type="Proteomes" id="UP000034883">
    <property type="component" value="Chromosome"/>
</dbReference>
<sequence length="1105" mass="109892">MSADPGTISDAMRSLLGPSPLVPLFVVLLAACGGPSSSPPEPDASSPPDDDAGEAPECTSDVACDDDLFCNGAERCVSGACTSGSAPCDEGDACDEETDACLDPCDLDADADDDGRDAIACGGDDCDDGDRNRFPGNPEVCDAADHDEDCDPRTFGVRDGDGDGFPDAACCNDAPDTRHCGSDCDDTRAAAHRGATDSCNGLDDDCDGLSDEGALRSYYPDDDGDGYGREGATPVMACNAPARHVEDDATDCDDTVRLRNPAATELCDGIDNNCDGATDEAGSRTYYRDSDGDGYGDPGTTVTRLDCVIPSGHVALGNDCRDGDADIHPGATERCDRIDSDCTLPGAAAGGEDLAEDGDRDGHAPLAATCTAGFPKDDCNDADRFSFLGAPEVCDGRDNDCDGTADPQPAMNAWCGVGYACDGGTCEPRRTIEVGPDDEACALEGTAAYCWGANDEGQLGDGTTAPRPGAVAVSGGFAFEQLGVGPSSSCGVRSDGALLCWGSGASLGEPEGPDRLGPSTPMPGTSDVVEASLRYSNGCLRLRNGRVRCWGNNGSGQLGAGAVGRSDTPIDVIGIDDAVAVDTGGSFACARRRDGTVWCWGAPSQLGRGPTVGDTHVPGPVMGLSGVRQLDLGSLHACALLATGEVRCWGSGSGGLIDGTISTASAPRTVAVGCDVAEIAAGSTATCAVCTDGHVRCWGSGLPVGDGVSSGVGRGPLTVAGIDDAVEIAMGHAACVRRATGDVVCWGERGSPVVGDGGQRFAAPVAGISGATAIAAGAQHGCAIVSGAVRCWGASGQGRLGVPAGRPAWGPVDAGVTGASAIALGWRHSCALRGGEVWCWGDNAEGELGDGTLVVRSTAAPVVGGLGTVTSVDAALGTSCATESDGDVFCWGDGGSSFLPGGVDSATPIEVAIDTGVLALGSGFACGVQPGGSWCWGSNVSGQLGRGDIGGSNGVPMPVMGLASAPAHLAVGSRHACVATDAGVSCWGENGTGQLGDGGTVDAARPTTGPALTGLRALAAGSENTCAIVADGTVRCWGAGEATGDGTGAGAVAPVSVVGVTGATALAAGWGFNCALVTGGRVMCWGDDDTGQLGRGVVIPVRGLP</sequence>
<dbReference type="InterPro" id="IPR000408">
    <property type="entry name" value="Reg_chr_condens"/>
</dbReference>
<dbReference type="GO" id="GO:0005085">
    <property type="term" value="F:guanyl-nucleotide exchange factor activity"/>
    <property type="evidence" value="ECO:0007669"/>
    <property type="project" value="TreeGrafter"/>
</dbReference>
<feature type="region of interest" description="Disordered" evidence="1">
    <location>
        <begin position="34"/>
        <end position="58"/>
    </location>
</feature>
<name>A0A0F6SG88_9BACT</name>
<evidence type="ECO:0000313" key="2">
    <source>
        <dbReference type="EMBL" id="AKF08269.1"/>
    </source>
</evidence>
<proteinExistence type="predicted"/>
<dbReference type="InterPro" id="IPR021655">
    <property type="entry name" value="Put_metal-bd"/>
</dbReference>
<dbReference type="Pfam" id="PF13540">
    <property type="entry name" value="RCC1_2"/>
    <property type="match status" value="6"/>
</dbReference>
<dbReference type="STRING" id="927083.DB32_005418"/>
<accession>A0A0F6SG88</accession>
<reference evidence="2 3" key="1">
    <citation type="submission" date="2015-03" db="EMBL/GenBank/DDBJ databases">
        <title>Genome assembly of Sandaracinus amylolyticus DSM 53668.</title>
        <authorList>
            <person name="Sharma G."/>
            <person name="Subramanian S."/>
        </authorList>
    </citation>
    <scope>NUCLEOTIDE SEQUENCE [LARGE SCALE GENOMIC DNA]</scope>
    <source>
        <strain evidence="2 3">DSM 53668</strain>
    </source>
</reference>
<dbReference type="PANTHER" id="PTHR45982">
    <property type="entry name" value="REGULATOR OF CHROMOSOME CONDENSATION"/>
    <property type="match status" value="1"/>
</dbReference>
<dbReference type="PANTHER" id="PTHR45982:SF1">
    <property type="entry name" value="REGULATOR OF CHROMOSOME CONDENSATION"/>
    <property type="match status" value="1"/>
</dbReference>
<organism evidence="2 3">
    <name type="scientific">Sandaracinus amylolyticus</name>
    <dbReference type="NCBI Taxonomy" id="927083"/>
    <lineage>
        <taxon>Bacteria</taxon>
        <taxon>Pseudomonadati</taxon>
        <taxon>Myxococcota</taxon>
        <taxon>Polyangia</taxon>
        <taxon>Polyangiales</taxon>
        <taxon>Sandaracinaceae</taxon>
        <taxon>Sandaracinus</taxon>
    </lineage>
</organism>
<dbReference type="PRINTS" id="PR00633">
    <property type="entry name" value="RCCNDNSATION"/>
</dbReference>
<dbReference type="KEGG" id="samy:DB32_005418"/>
<dbReference type="PROSITE" id="PS50012">
    <property type="entry name" value="RCC1_3"/>
    <property type="match status" value="5"/>
</dbReference>
<evidence type="ECO:0000256" key="1">
    <source>
        <dbReference type="SAM" id="MobiDB-lite"/>
    </source>
</evidence>
<dbReference type="InterPro" id="IPR051553">
    <property type="entry name" value="Ran_GTPase-activating"/>
</dbReference>
<keyword evidence="3" id="KW-1185">Reference proteome</keyword>
<dbReference type="Gene3D" id="2.130.10.30">
    <property type="entry name" value="Regulator of chromosome condensation 1/beta-lactamase-inhibitor protein II"/>
    <property type="match status" value="4"/>
</dbReference>
<dbReference type="Pfam" id="PF11617">
    <property type="entry name" value="Cu-binding_MopE"/>
    <property type="match status" value="5"/>
</dbReference>
<dbReference type="EMBL" id="CP011125">
    <property type="protein sequence ID" value="AKF08269.1"/>
    <property type="molecule type" value="Genomic_DNA"/>
</dbReference>
<gene>
    <name evidence="2" type="ORF">DB32_005418</name>
</gene>